<name>A0A0M5JCK1_DROBS</name>
<organism evidence="2 3">
    <name type="scientific">Drosophila busckii</name>
    <name type="common">Fruit fly</name>
    <dbReference type="NCBI Taxonomy" id="30019"/>
    <lineage>
        <taxon>Eukaryota</taxon>
        <taxon>Metazoa</taxon>
        <taxon>Ecdysozoa</taxon>
        <taxon>Arthropoda</taxon>
        <taxon>Hexapoda</taxon>
        <taxon>Insecta</taxon>
        <taxon>Pterygota</taxon>
        <taxon>Neoptera</taxon>
        <taxon>Endopterygota</taxon>
        <taxon>Diptera</taxon>
        <taxon>Brachycera</taxon>
        <taxon>Muscomorpha</taxon>
        <taxon>Ephydroidea</taxon>
        <taxon>Drosophilidae</taxon>
        <taxon>Drosophila</taxon>
    </lineage>
</organism>
<evidence type="ECO:0000313" key="3">
    <source>
        <dbReference type="Proteomes" id="UP000494163"/>
    </source>
</evidence>
<dbReference type="PROSITE" id="PS50838">
    <property type="entry name" value="MAGE"/>
    <property type="match status" value="1"/>
</dbReference>
<dbReference type="Gene3D" id="1.10.10.1200">
    <property type="entry name" value="MAGE homology domain, winged helix WH1 motif"/>
    <property type="match status" value="1"/>
</dbReference>
<dbReference type="GO" id="GO:0005634">
    <property type="term" value="C:nucleus"/>
    <property type="evidence" value="ECO:0007669"/>
    <property type="project" value="TreeGrafter"/>
</dbReference>
<dbReference type="InterPro" id="IPR041898">
    <property type="entry name" value="MAGE_WH1"/>
</dbReference>
<dbReference type="OrthoDB" id="205198at2759"/>
<keyword evidence="3" id="KW-1185">Reference proteome</keyword>
<dbReference type="PANTHER" id="PTHR11736">
    <property type="entry name" value="MELANOMA-ASSOCIATED ANTIGEN MAGE ANTIGEN"/>
    <property type="match status" value="1"/>
</dbReference>
<feature type="domain" description="MAGE" evidence="1">
    <location>
        <begin position="8"/>
        <end position="207"/>
    </location>
</feature>
<dbReference type="SMART" id="SM01373">
    <property type="entry name" value="MAGE"/>
    <property type="match status" value="1"/>
</dbReference>
<evidence type="ECO:0000313" key="2">
    <source>
        <dbReference type="EMBL" id="ALC46668.1"/>
    </source>
</evidence>
<protein>
    <submittedName>
        <fullName evidence="2">MAGE</fullName>
    </submittedName>
</protein>
<dbReference type="EMBL" id="CP012526">
    <property type="protein sequence ID" value="ALC46668.1"/>
    <property type="molecule type" value="Genomic_DNA"/>
</dbReference>
<dbReference type="AlphaFoldDB" id="A0A0M5JCK1"/>
<dbReference type="InterPro" id="IPR041899">
    <property type="entry name" value="MAGE_WH2"/>
</dbReference>
<dbReference type="PANTHER" id="PTHR11736:SF14">
    <property type="entry name" value="NSE3 HOMOLOG, SMC5-SMC6 COMPLEX COMPONENT"/>
    <property type="match status" value="1"/>
</dbReference>
<dbReference type="SMR" id="A0A0M5JCK1"/>
<dbReference type="InterPro" id="IPR002190">
    <property type="entry name" value="MHD_dom"/>
</dbReference>
<gene>
    <name evidence="2" type="ORF">Dbus_chr3Rg1418</name>
</gene>
<evidence type="ECO:0000259" key="1">
    <source>
        <dbReference type="PROSITE" id="PS50838"/>
    </source>
</evidence>
<dbReference type="FunFam" id="1.10.10.1210:FF:000001">
    <property type="entry name" value="melanoma-associated antigen D1"/>
    <property type="match status" value="1"/>
</dbReference>
<sequence length="232" mass="27063">MAEEEQRIDSRVSIMVNFILCHSANKVPIKYSDLSSIVDGKHEVNKRLPFVTELLEQRYGMKLVQLEGAGKRYITVAEAPVCSIHELTTNQRPQFTLISIVLTYIFLRSNRLEEEKLYNMLDEMGVNVQEEHGYFGDNIRKLIEDTFVKQQYLKRERSQLSSNDDPKNYYSWGQRAKLEFTYENIVQFACKLLDKDEEFFEQHLMTAYAADNPELMYQQSMSTSVNDNSNIG</sequence>
<proteinExistence type="predicted"/>
<dbReference type="Gene3D" id="1.10.10.1210">
    <property type="entry name" value="MAGE homology domain, winged helix WH2 motif"/>
    <property type="match status" value="1"/>
</dbReference>
<dbReference type="Proteomes" id="UP000494163">
    <property type="component" value="Chromosome 3R"/>
</dbReference>
<accession>A0A0M5JCK1</accession>
<dbReference type="OMA" id="KITYSWG"/>
<dbReference type="Pfam" id="PF01454">
    <property type="entry name" value="MAGE"/>
    <property type="match status" value="1"/>
</dbReference>
<dbReference type="STRING" id="30019.A0A0M5JCK1"/>
<reference evidence="2 3" key="1">
    <citation type="submission" date="2015-08" db="EMBL/GenBank/DDBJ databases">
        <title>Ancestral chromatin configuration constrains chromatin evolution on differentiating sex chromosomes in Drosophila.</title>
        <authorList>
            <person name="Zhou Q."/>
            <person name="Bachtrog D."/>
        </authorList>
    </citation>
    <scope>NUCLEOTIDE SEQUENCE [LARGE SCALE GENOMIC DNA]</scope>
    <source>
        <tissue evidence="2">Whole larvae</tissue>
    </source>
</reference>
<dbReference type="InterPro" id="IPR037445">
    <property type="entry name" value="MAGE"/>
</dbReference>